<evidence type="ECO:0000256" key="5">
    <source>
        <dbReference type="ARBA" id="ARBA00022723"/>
    </source>
</evidence>
<sequence>MATTSEPKRAGGFPEGRFAGLAAWLESRMPLSGVLEFLRHKEVPWHKGTFLYLFGGIALLLFGVQVVTGILLMFYYVPAADQAYESILLISAQVPFGWLIRSIHSWSANLMILALFIHLFSVYFMRAYRPPRELIWVSGFILLVLSMTFGFSGYLLPWTKLSYFATKIGTDVTKVIPVVGEGMRNFLLGANEISGPTLTRFFALHVAILPPIFTIVLGLHLLLIQLLGMSQPIGGAKGKGIPFVPNFVLRESIVWVIVLGLLAVLSVYLPWEVGEKADPLAPAPAGIRPEWFFTFMSQSLKYIPPKVLGMEGEALGIYAIGAGGLIFFLVPFWDGWARQGKRHWLVTGFGAVVIVFLVTMTLLAYLKPY</sequence>
<evidence type="ECO:0000259" key="11">
    <source>
        <dbReference type="PROSITE" id="PS51002"/>
    </source>
</evidence>
<evidence type="ECO:0000256" key="4">
    <source>
        <dbReference type="ARBA" id="ARBA00022692"/>
    </source>
</evidence>
<evidence type="ECO:0000256" key="6">
    <source>
        <dbReference type="ARBA" id="ARBA00022982"/>
    </source>
</evidence>
<dbReference type="Pfam" id="PF00032">
    <property type="entry name" value="Cytochrom_B_C"/>
    <property type="match status" value="1"/>
</dbReference>
<feature type="domain" description="Cytochrome b/b6 C-terminal region profile" evidence="12">
    <location>
        <begin position="233"/>
        <end position="369"/>
    </location>
</feature>
<dbReference type="InterPro" id="IPR005797">
    <property type="entry name" value="Cyt_b/b6_N"/>
</dbReference>
<feature type="transmembrane region" description="Helical" evidence="10">
    <location>
        <begin position="106"/>
        <end position="125"/>
    </location>
</feature>
<dbReference type="EMBL" id="JACPUR010000004">
    <property type="protein sequence ID" value="MBI3126468.1"/>
    <property type="molecule type" value="Genomic_DNA"/>
</dbReference>
<evidence type="ECO:0000256" key="10">
    <source>
        <dbReference type="SAM" id="Phobius"/>
    </source>
</evidence>
<dbReference type="PROSITE" id="PS51002">
    <property type="entry name" value="CYTB_NTER"/>
    <property type="match status" value="1"/>
</dbReference>
<keyword evidence="6" id="KW-0249">Electron transport</keyword>
<dbReference type="GO" id="GO:0016020">
    <property type="term" value="C:membrane"/>
    <property type="evidence" value="ECO:0007669"/>
    <property type="project" value="UniProtKB-SubCell"/>
</dbReference>
<keyword evidence="7 10" id="KW-1133">Transmembrane helix</keyword>
<feature type="transmembrane region" description="Helical" evidence="10">
    <location>
        <begin position="202"/>
        <end position="227"/>
    </location>
</feature>
<feature type="transmembrane region" description="Helical" evidence="10">
    <location>
        <begin position="134"/>
        <end position="156"/>
    </location>
</feature>
<comment type="caution">
    <text evidence="13">The sequence shown here is derived from an EMBL/GenBank/DDBJ whole genome shotgun (WGS) entry which is preliminary data.</text>
</comment>
<feature type="transmembrane region" description="Helical" evidence="10">
    <location>
        <begin position="50"/>
        <end position="76"/>
    </location>
</feature>
<feature type="transmembrane region" description="Helical" evidence="10">
    <location>
        <begin position="345"/>
        <end position="366"/>
    </location>
</feature>
<dbReference type="InterPro" id="IPR036150">
    <property type="entry name" value="Cyt_b/b6_C_sf"/>
</dbReference>
<evidence type="ECO:0000256" key="9">
    <source>
        <dbReference type="ARBA" id="ARBA00023136"/>
    </source>
</evidence>
<accession>A0A932HXY4</accession>
<keyword evidence="8" id="KW-0408">Iron</keyword>
<evidence type="ECO:0000313" key="14">
    <source>
        <dbReference type="Proteomes" id="UP000782312"/>
    </source>
</evidence>
<dbReference type="GO" id="GO:0022904">
    <property type="term" value="P:respiratory electron transport chain"/>
    <property type="evidence" value="ECO:0007669"/>
    <property type="project" value="InterPro"/>
</dbReference>
<organism evidence="13 14">
    <name type="scientific">Tectimicrobiota bacterium</name>
    <dbReference type="NCBI Taxonomy" id="2528274"/>
    <lineage>
        <taxon>Bacteria</taxon>
        <taxon>Pseudomonadati</taxon>
        <taxon>Nitrospinota/Tectimicrobiota group</taxon>
        <taxon>Candidatus Tectimicrobiota</taxon>
    </lineage>
</organism>
<dbReference type="PANTHER" id="PTHR19271:SF16">
    <property type="entry name" value="CYTOCHROME B"/>
    <property type="match status" value="1"/>
</dbReference>
<feature type="domain" description="Cytochrome b/b6 N-terminal region profile" evidence="11">
    <location>
        <begin position="21"/>
        <end position="233"/>
    </location>
</feature>
<dbReference type="GO" id="GO:0016491">
    <property type="term" value="F:oxidoreductase activity"/>
    <property type="evidence" value="ECO:0007669"/>
    <property type="project" value="InterPro"/>
</dbReference>
<dbReference type="InterPro" id="IPR016174">
    <property type="entry name" value="Di-haem_cyt_TM"/>
</dbReference>
<evidence type="ECO:0000256" key="3">
    <source>
        <dbReference type="ARBA" id="ARBA00022617"/>
    </source>
</evidence>
<protein>
    <submittedName>
        <fullName evidence="13">Cytochrome bc complex cytochrome b subunit</fullName>
    </submittedName>
</protein>
<proteinExistence type="predicted"/>
<dbReference type="GO" id="GO:0046872">
    <property type="term" value="F:metal ion binding"/>
    <property type="evidence" value="ECO:0007669"/>
    <property type="project" value="UniProtKB-KW"/>
</dbReference>
<evidence type="ECO:0000256" key="1">
    <source>
        <dbReference type="ARBA" id="ARBA00004141"/>
    </source>
</evidence>
<keyword evidence="2" id="KW-0813">Transport</keyword>
<evidence type="ECO:0000256" key="2">
    <source>
        <dbReference type="ARBA" id="ARBA00022448"/>
    </source>
</evidence>
<evidence type="ECO:0000313" key="13">
    <source>
        <dbReference type="EMBL" id="MBI3126468.1"/>
    </source>
</evidence>
<comment type="subcellular location">
    <subcellularLocation>
        <location evidence="1">Membrane</location>
        <topology evidence="1">Multi-pass membrane protein</topology>
    </subcellularLocation>
</comment>
<dbReference type="SUPFAM" id="SSF81648">
    <property type="entry name" value="a domain/subunit of cytochrome bc1 complex (Ubiquinol-cytochrome c reductase)"/>
    <property type="match status" value="1"/>
</dbReference>
<keyword evidence="9 10" id="KW-0472">Membrane</keyword>
<dbReference type="Gene3D" id="1.20.810.10">
    <property type="entry name" value="Cytochrome Bc1 Complex, Chain C"/>
    <property type="match status" value="1"/>
</dbReference>
<gene>
    <name evidence="13" type="ORF">HYZ11_02555</name>
</gene>
<dbReference type="InterPro" id="IPR027387">
    <property type="entry name" value="Cytb/b6-like_sf"/>
</dbReference>
<dbReference type="Proteomes" id="UP000782312">
    <property type="component" value="Unassembled WGS sequence"/>
</dbReference>
<dbReference type="GO" id="GO:0009055">
    <property type="term" value="F:electron transfer activity"/>
    <property type="evidence" value="ECO:0007669"/>
    <property type="project" value="InterPro"/>
</dbReference>
<keyword evidence="5" id="KW-0479">Metal-binding</keyword>
<keyword evidence="4 10" id="KW-0812">Transmembrane</keyword>
<reference evidence="13" key="1">
    <citation type="submission" date="2020-07" db="EMBL/GenBank/DDBJ databases">
        <title>Huge and variable diversity of episymbiotic CPR bacteria and DPANN archaea in groundwater ecosystems.</title>
        <authorList>
            <person name="He C.Y."/>
            <person name="Keren R."/>
            <person name="Whittaker M."/>
            <person name="Farag I.F."/>
            <person name="Doudna J."/>
            <person name="Cate J.H.D."/>
            <person name="Banfield J.F."/>
        </authorList>
    </citation>
    <scope>NUCLEOTIDE SEQUENCE</scope>
    <source>
        <strain evidence="13">NC_groundwater_763_Ag_S-0.2um_68_21</strain>
    </source>
</reference>
<dbReference type="PROSITE" id="PS51003">
    <property type="entry name" value="CYTB_CTER"/>
    <property type="match status" value="1"/>
</dbReference>
<dbReference type="Pfam" id="PF00033">
    <property type="entry name" value="Cytochrome_B"/>
    <property type="match status" value="1"/>
</dbReference>
<dbReference type="SUPFAM" id="SSF81342">
    <property type="entry name" value="Transmembrane di-heme cytochromes"/>
    <property type="match status" value="1"/>
</dbReference>
<dbReference type="PANTHER" id="PTHR19271">
    <property type="entry name" value="CYTOCHROME B"/>
    <property type="match status" value="1"/>
</dbReference>
<evidence type="ECO:0000256" key="7">
    <source>
        <dbReference type="ARBA" id="ARBA00022989"/>
    </source>
</evidence>
<evidence type="ECO:0000259" key="12">
    <source>
        <dbReference type="PROSITE" id="PS51003"/>
    </source>
</evidence>
<dbReference type="InterPro" id="IPR005798">
    <property type="entry name" value="Cyt_b/b6_C"/>
</dbReference>
<keyword evidence="3" id="KW-0349">Heme</keyword>
<dbReference type="AlphaFoldDB" id="A0A932HXY4"/>
<evidence type="ECO:0000256" key="8">
    <source>
        <dbReference type="ARBA" id="ARBA00023004"/>
    </source>
</evidence>
<feature type="transmembrane region" description="Helical" evidence="10">
    <location>
        <begin position="315"/>
        <end position="333"/>
    </location>
</feature>
<feature type="transmembrane region" description="Helical" evidence="10">
    <location>
        <begin position="248"/>
        <end position="271"/>
    </location>
</feature>
<name>A0A932HXY4_UNCTE</name>